<feature type="transmembrane region" description="Helical" evidence="7">
    <location>
        <begin position="77"/>
        <end position="96"/>
    </location>
</feature>
<feature type="transmembrane region" description="Helical" evidence="7">
    <location>
        <begin position="393"/>
        <end position="415"/>
    </location>
</feature>
<proteinExistence type="predicted"/>
<evidence type="ECO:0000313" key="10">
    <source>
        <dbReference type="Proteomes" id="UP000254835"/>
    </source>
</evidence>
<feature type="transmembrane region" description="Helical" evidence="7">
    <location>
        <begin position="294"/>
        <end position="317"/>
    </location>
</feature>
<dbReference type="PANTHER" id="PTHR42718:SF46">
    <property type="entry name" value="BLR6921 PROTEIN"/>
    <property type="match status" value="1"/>
</dbReference>
<dbReference type="Gene3D" id="1.20.1720.10">
    <property type="entry name" value="Multidrug resistance protein D"/>
    <property type="match status" value="1"/>
</dbReference>
<reference evidence="9 10" key="1">
    <citation type="submission" date="2018-06" db="EMBL/GenBank/DDBJ databases">
        <authorList>
            <consortium name="Pathogen Informatics"/>
            <person name="Doyle S."/>
        </authorList>
    </citation>
    <scope>NUCLEOTIDE SEQUENCE [LARGE SCALE GENOMIC DNA]</scope>
    <source>
        <strain evidence="9 10">NCTC11470</strain>
    </source>
</reference>
<keyword evidence="4 7" id="KW-0812">Transmembrane</keyword>
<keyword evidence="3" id="KW-1003">Cell membrane</keyword>
<dbReference type="GO" id="GO:0022857">
    <property type="term" value="F:transmembrane transporter activity"/>
    <property type="evidence" value="ECO:0007669"/>
    <property type="project" value="InterPro"/>
</dbReference>
<sequence length="470" mass="49959">MKDKNSHLTAVLLIVLVSYFMIIIDASIVITGLDKIQQELGFTEARLAWMQDAYLLTFGGFLLLGGRLGDIMGRRRILIIGLSIFTGASVMVGLAPSPLWAIAGRACQGLGSAIVAPTTLALLQINFPEGPERNKALAWYATTAGVSASIGLVVGGILADWTWRAGFFINLPVGMILIFCAARFLNETEKHKGEFDVAGAISSTLGMGAIVFGTVHSAEAGWHDTTTFYSMLFGLLCLALLIVAENHAKQPIIPLRLFKNSRRSAALAARFLYLGAIMGFWFFTSLYLQGVTGLSTTMTGIAFLPMTVFTFLSALTLSRLTLRFGNERLLVASILMSTLGMVWLAQASAHSNYLTSVALPMVIIGIAQGVTLPSLTVAAVAGASKEDAGALGGLVNAFQQLGGSMGLALLTTVSISSVSNKTSDSIERLAHRVSSALTGGALMLSVAFVFVVLALISSRRNARNFSHEKL</sequence>
<feature type="transmembrane region" description="Helical" evidence="7">
    <location>
        <begin position="102"/>
        <end position="125"/>
    </location>
</feature>
<dbReference type="GO" id="GO:0005886">
    <property type="term" value="C:plasma membrane"/>
    <property type="evidence" value="ECO:0007669"/>
    <property type="project" value="UniProtKB-SubCell"/>
</dbReference>
<dbReference type="Pfam" id="PF07690">
    <property type="entry name" value="MFS_1"/>
    <property type="match status" value="1"/>
</dbReference>
<dbReference type="CDD" id="cd17321">
    <property type="entry name" value="MFS_MMR_MDR_like"/>
    <property type="match status" value="1"/>
</dbReference>
<dbReference type="InterPro" id="IPR011701">
    <property type="entry name" value="MFS"/>
</dbReference>
<dbReference type="PROSITE" id="PS50850">
    <property type="entry name" value="MFS"/>
    <property type="match status" value="1"/>
</dbReference>
<dbReference type="Gene3D" id="1.20.1250.20">
    <property type="entry name" value="MFS general substrate transporter like domains"/>
    <property type="match status" value="1"/>
</dbReference>
<keyword evidence="2" id="KW-0813">Transport</keyword>
<feature type="transmembrane region" description="Helical" evidence="7">
    <location>
        <begin position="12"/>
        <end position="33"/>
    </location>
</feature>
<dbReference type="GeneID" id="57907034"/>
<dbReference type="PANTHER" id="PTHR42718">
    <property type="entry name" value="MAJOR FACILITATOR SUPERFAMILY MULTIDRUG TRANSPORTER MFSC"/>
    <property type="match status" value="1"/>
</dbReference>
<evidence type="ECO:0000256" key="2">
    <source>
        <dbReference type="ARBA" id="ARBA00022448"/>
    </source>
</evidence>
<accession>A0A380PQ29</accession>
<dbReference type="SUPFAM" id="SSF103473">
    <property type="entry name" value="MFS general substrate transporter"/>
    <property type="match status" value="1"/>
</dbReference>
<name>A0A380PQ29_YERFR</name>
<feature type="transmembrane region" description="Helical" evidence="7">
    <location>
        <begin position="227"/>
        <end position="244"/>
    </location>
</feature>
<feature type="transmembrane region" description="Helical" evidence="7">
    <location>
        <begin position="435"/>
        <end position="456"/>
    </location>
</feature>
<feature type="transmembrane region" description="Helical" evidence="7">
    <location>
        <begin position="265"/>
        <end position="288"/>
    </location>
</feature>
<dbReference type="OrthoDB" id="2412976at2"/>
<feature type="transmembrane region" description="Helical" evidence="7">
    <location>
        <begin position="329"/>
        <end position="346"/>
    </location>
</feature>
<protein>
    <submittedName>
        <fullName evidence="9">Multidrug resistance protein B</fullName>
    </submittedName>
</protein>
<keyword evidence="5 7" id="KW-1133">Transmembrane helix</keyword>
<feature type="transmembrane region" description="Helical" evidence="7">
    <location>
        <begin position="137"/>
        <end position="159"/>
    </location>
</feature>
<dbReference type="RefSeq" id="WP_004708617.1">
    <property type="nucleotide sequence ID" value="NZ_CP023964.1"/>
</dbReference>
<evidence type="ECO:0000256" key="7">
    <source>
        <dbReference type="SAM" id="Phobius"/>
    </source>
</evidence>
<feature type="transmembrane region" description="Helical" evidence="7">
    <location>
        <begin position="165"/>
        <end position="185"/>
    </location>
</feature>
<dbReference type="Proteomes" id="UP000254835">
    <property type="component" value="Unassembled WGS sequence"/>
</dbReference>
<evidence type="ECO:0000313" key="9">
    <source>
        <dbReference type="EMBL" id="SUP75725.1"/>
    </source>
</evidence>
<evidence type="ECO:0000256" key="3">
    <source>
        <dbReference type="ARBA" id="ARBA00022475"/>
    </source>
</evidence>
<evidence type="ECO:0000259" key="8">
    <source>
        <dbReference type="PROSITE" id="PS50850"/>
    </source>
</evidence>
<organism evidence="9 10">
    <name type="scientific">Yersinia frederiksenii</name>
    <dbReference type="NCBI Taxonomy" id="29484"/>
    <lineage>
        <taxon>Bacteria</taxon>
        <taxon>Pseudomonadati</taxon>
        <taxon>Pseudomonadota</taxon>
        <taxon>Gammaproteobacteria</taxon>
        <taxon>Enterobacterales</taxon>
        <taxon>Yersiniaceae</taxon>
        <taxon>Yersinia</taxon>
    </lineage>
</organism>
<evidence type="ECO:0000256" key="4">
    <source>
        <dbReference type="ARBA" id="ARBA00022692"/>
    </source>
</evidence>
<evidence type="ECO:0000256" key="6">
    <source>
        <dbReference type="ARBA" id="ARBA00023136"/>
    </source>
</evidence>
<comment type="subcellular location">
    <subcellularLocation>
        <location evidence="1">Cell membrane</location>
        <topology evidence="1">Multi-pass membrane protein</topology>
    </subcellularLocation>
</comment>
<dbReference type="InterPro" id="IPR036259">
    <property type="entry name" value="MFS_trans_sf"/>
</dbReference>
<evidence type="ECO:0000256" key="1">
    <source>
        <dbReference type="ARBA" id="ARBA00004651"/>
    </source>
</evidence>
<feature type="domain" description="Major facilitator superfamily (MFS) profile" evidence="8">
    <location>
        <begin position="11"/>
        <end position="459"/>
    </location>
</feature>
<dbReference type="AlphaFoldDB" id="A0A380PQ29"/>
<dbReference type="EMBL" id="UHJA01000001">
    <property type="protein sequence ID" value="SUP75725.1"/>
    <property type="molecule type" value="Genomic_DNA"/>
</dbReference>
<gene>
    <name evidence="9" type="primary">stp_3</name>
    <name evidence="9" type="ORF">NCTC11470_00744</name>
</gene>
<evidence type="ECO:0000256" key="5">
    <source>
        <dbReference type="ARBA" id="ARBA00022989"/>
    </source>
</evidence>
<feature type="transmembrane region" description="Helical" evidence="7">
    <location>
        <begin position="197"/>
        <end position="215"/>
    </location>
</feature>
<dbReference type="InterPro" id="IPR020846">
    <property type="entry name" value="MFS_dom"/>
</dbReference>
<feature type="transmembrane region" description="Helical" evidence="7">
    <location>
        <begin position="358"/>
        <end position="381"/>
    </location>
</feature>
<feature type="transmembrane region" description="Helical" evidence="7">
    <location>
        <begin position="53"/>
        <end position="70"/>
    </location>
</feature>
<keyword evidence="6 7" id="KW-0472">Membrane</keyword>